<dbReference type="Proteomes" id="UP000663882">
    <property type="component" value="Unassembled WGS sequence"/>
</dbReference>
<reference evidence="2" key="1">
    <citation type="submission" date="2021-02" db="EMBL/GenBank/DDBJ databases">
        <authorList>
            <person name="Nowell W R."/>
        </authorList>
    </citation>
    <scope>NUCLEOTIDE SEQUENCE</scope>
</reference>
<sequence length="73" mass="8285">MSTEPPPPPLSQKIDFAPLHRTVELENIHAQVIQNDLQQEQQQSQTTRKVLVKHMTVIGDGSDRDNSQIITQQ</sequence>
<proteinExistence type="predicted"/>
<name>A0A819UWP2_9BILA</name>
<gene>
    <name evidence="2" type="ORF">OTI717_LOCUS34160</name>
    <name evidence="1" type="ORF">RFH988_LOCUS35868</name>
</gene>
<organism evidence="2 3">
    <name type="scientific">Rotaria sordida</name>
    <dbReference type="NCBI Taxonomy" id="392033"/>
    <lineage>
        <taxon>Eukaryota</taxon>
        <taxon>Metazoa</taxon>
        <taxon>Spiralia</taxon>
        <taxon>Gnathifera</taxon>
        <taxon>Rotifera</taxon>
        <taxon>Eurotatoria</taxon>
        <taxon>Bdelloidea</taxon>
        <taxon>Philodinida</taxon>
        <taxon>Philodinidae</taxon>
        <taxon>Rotaria</taxon>
    </lineage>
</organism>
<dbReference type="AlphaFoldDB" id="A0A819UWP2"/>
<evidence type="ECO:0000313" key="3">
    <source>
        <dbReference type="Proteomes" id="UP000663823"/>
    </source>
</evidence>
<comment type="caution">
    <text evidence="2">The sequence shown here is derived from an EMBL/GenBank/DDBJ whole genome shotgun (WGS) entry which is preliminary data.</text>
</comment>
<accession>A0A819UWP2</accession>
<dbReference type="OrthoDB" id="10007997at2759"/>
<dbReference type="EMBL" id="CAJOAX010011888">
    <property type="protein sequence ID" value="CAF4101847.1"/>
    <property type="molecule type" value="Genomic_DNA"/>
</dbReference>
<dbReference type="Proteomes" id="UP000663823">
    <property type="component" value="Unassembled WGS sequence"/>
</dbReference>
<protein>
    <submittedName>
        <fullName evidence="2">Uncharacterized protein</fullName>
    </submittedName>
</protein>
<evidence type="ECO:0000313" key="1">
    <source>
        <dbReference type="EMBL" id="CAF1429073.1"/>
    </source>
</evidence>
<dbReference type="EMBL" id="CAJNOO010005738">
    <property type="protein sequence ID" value="CAF1429073.1"/>
    <property type="molecule type" value="Genomic_DNA"/>
</dbReference>
<evidence type="ECO:0000313" key="2">
    <source>
        <dbReference type="EMBL" id="CAF4101847.1"/>
    </source>
</evidence>